<evidence type="ECO:0000313" key="5">
    <source>
        <dbReference type="Proteomes" id="UP000522688"/>
    </source>
</evidence>
<comment type="caution">
    <text evidence="3">The sequence shown here is derived from an EMBL/GenBank/DDBJ whole genome shotgun (WGS) entry which is preliminary data.</text>
</comment>
<dbReference type="RefSeq" id="WP_307725059.1">
    <property type="nucleotide sequence ID" value="NZ_BAAAHR010000002.1"/>
</dbReference>
<dbReference type="GO" id="GO:0004519">
    <property type="term" value="F:endonuclease activity"/>
    <property type="evidence" value="ECO:0007669"/>
    <property type="project" value="UniProtKB-KW"/>
</dbReference>
<dbReference type="Proteomes" id="UP000321154">
    <property type="component" value="Unassembled WGS sequence"/>
</dbReference>
<evidence type="ECO:0000313" key="2">
    <source>
        <dbReference type="EMBL" id="GEK84482.1"/>
    </source>
</evidence>
<reference evidence="3 5" key="2">
    <citation type="submission" date="2020-07" db="EMBL/GenBank/DDBJ databases">
        <title>Sequencing the genomes of 1000 actinobacteria strains.</title>
        <authorList>
            <person name="Klenk H.-P."/>
        </authorList>
    </citation>
    <scope>NUCLEOTIDE SEQUENCE [LARGE SCALE GENOMIC DNA]</scope>
    <source>
        <strain evidence="3 5">DSM 10309</strain>
    </source>
</reference>
<dbReference type="EMBL" id="JACGWW010000001">
    <property type="protein sequence ID" value="MBA8812038.1"/>
    <property type="molecule type" value="Genomic_DNA"/>
</dbReference>
<evidence type="ECO:0000313" key="4">
    <source>
        <dbReference type="Proteomes" id="UP000321154"/>
    </source>
</evidence>
<reference evidence="2 4" key="1">
    <citation type="submission" date="2019-07" db="EMBL/GenBank/DDBJ databases">
        <title>Whole genome shotgun sequence of Frigoribacterium faeni NBRC 103066.</title>
        <authorList>
            <person name="Hosoyama A."/>
            <person name="Uohara A."/>
            <person name="Ohji S."/>
            <person name="Ichikawa N."/>
        </authorList>
    </citation>
    <scope>NUCLEOTIDE SEQUENCE [LARGE SCALE GENOMIC DNA]</scope>
    <source>
        <strain evidence="2 4">NBRC 103066</strain>
    </source>
</reference>
<dbReference type="AlphaFoldDB" id="A0A7W3PHI3"/>
<protein>
    <submittedName>
        <fullName evidence="3">Endonuclease/exonuclease/phosphatase (EEP) superfamily protein YafD</fullName>
    </submittedName>
</protein>
<feature type="domain" description="Endonuclease/exonuclease/phosphatase" evidence="1">
    <location>
        <begin position="13"/>
        <end position="183"/>
    </location>
</feature>
<keyword evidence="3" id="KW-0378">Hydrolase</keyword>
<dbReference type="Proteomes" id="UP000522688">
    <property type="component" value="Unassembled WGS sequence"/>
</dbReference>
<dbReference type="EMBL" id="BJUV01000039">
    <property type="protein sequence ID" value="GEK84482.1"/>
    <property type="molecule type" value="Genomic_DNA"/>
</dbReference>
<keyword evidence="4" id="KW-1185">Reference proteome</keyword>
<evidence type="ECO:0000313" key="3">
    <source>
        <dbReference type="EMBL" id="MBA8812038.1"/>
    </source>
</evidence>
<proteinExistence type="predicted"/>
<name>A0A7W3PHI3_9MICO</name>
<evidence type="ECO:0000259" key="1">
    <source>
        <dbReference type="Pfam" id="PF03372"/>
    </source>
</evidence>
<keyword evidence="3" id="KW-0269">Exonuclease</keyword>
<dbReference type="SUPFAM" id="SSF56219">
    <property type="entry name" value="DNase I-like"/>
    <property type="match status" value="1"/>
</dbReference>
<sequence length="233" mass="25870">MDEQTGNSMRVVSYNLREHTARGEIEALARDNRADVLCLQEADTNDIPDTLGDMVLAASTRNNRLGLAAYYRPDRFELLGSQVYALKKSMHDRVMSPAHERLLAMHLADRVSQSDVLVGSFHAAPLTATNGLRRKQVASAHQLMRALAPGVPMLMVGDFNYPWFHHGLRKQIERDGFILTRSDSPTYLGYRYVKGHFDFATSIGLTIDDIVTLPAGVSDHRPILVRAKGLAAA</sequence>
<dbReference type="Gene3D" id="3.60.10.10">
    <property type="entry name" value="Endonuclease/exonuclease/phosphatase"/>
    <property type="match status" value="1"/>
</dbReference>
<organism evidence="3 5">
    <name type="scientific">Frigoribacterium faeni</name>
    <dbReference type="NCBI Taxonomy" id="145483"/>
    <lineage>
        <taxon>Bacteria</taxon>
        <taxon>Bacillati</taxon>
        <taxon>Actinomycetota</taxon>
        <taxon>Actinomycetes</taxon>
        <taxon>Micrococcales</taxon>
        <taxon>Microbacteriaceae</taxon>
        <taxon>Frigoribacterium</taxon>
    </lineage>
</organism>
<dbReference type="InterPro" id="IPR005135">
    <property type="entry name" value="Endo/exonuclease/phosphatase"/>
</dbReference>
<accession>A0A7W3PHI3</accession>
<gene>
    <name evidence="3" type="ORF">FB463_000262</name>
    <name evidence="2" type="ORF">FFA01_27910</name>
</gene>
<keyword evidence="3" id="KW-0540">Nuclease</keyword>
<dbReference type="GO" id="GO:0004527">
    <property type="term" value="F:exonuclease activity"/>
    <property type="evidence" value="ECO:0007669"/>
    <property type="project" value="UniProtKB-KW"/>
</dbReference>
<dbReference type="InterPro" id="IPR036691">
    <property type="entry name" value="Endo/exonu/phosph_ase_sf"/>
</dbReference>
<keyword evidence="3" id="KW-0255">Endonuclease</keyword>
<dbReference type="Pfam" id="PF03372">
    <property type="entry name" value="Exo_endo_phos"/>
    <property type="match status" value="1"/>
</dbReference>